<accession>A0A3B7QRR1</accession>
<feature type="compositionally biased region" description="Basic and acidic residues" evidence="1">
    <location>
        <begin position="100"/>
        <end position="109"/>
    </location>
</feature>
<gene>
    <name evidence="2" type="ORF">D3Y59_00485</name>
</gene>
<feature type="region of interest" description="Disordered" evidence="1">
    <location>
        <begin position="1"/>
        <end position="131"/>
    </location>
</feature>
<dbReference type="AlphaFoldDB" id="A0A3B7QRR1"/>
<feature type="compositionally biased region" description="Polar residues" evidence="1">
    <location>
        <begin position="49"/>
        <end position="63"/>
    </location>
</feature>
<evidence type="ECO:0000313" key="2">
    <source>
        <dbReference type="EMBL" id="AYA35658.1"/>
    </source>
</evidence>
<proteinExistence type="predicted"/>
<evidence type="ECO:0000313" key="3">
    <source>
        <dbReference type="Proteomes" id="UP000262802"/>
    </source>
</evidence>
<keyword evidence="3" id="KW-1185">Reference proteome</keyword>
<organism evidence="2 3">
    <name type="scientific">Hymenobacter oligotrophus</name>
    <dbReference type="NCBI Taxonomy" id="2319843"/>
    <lineage>
        <taxon>Bacteria</taxon>
        <taxon>Pseudomonadati</taxon>
        <taxon>Bacteroidota</taxon>
        <taxon>Cytophagia</taxon>
        <taxon>Cytophagales</taxon>
        <taxon>Hymenobacteraceae</taxon>
        <taxon>Hymenobacter</taxon>
    </lineage>
</organism>
<feature type="compositionally biased region" description="Polar residues" evidence="1">
    <location>
        <begin position="75"/>
        <end position="86"/>
    </location>
</feature>
<sequence length="131" mass="14572">MATDNRNDNDKFDFVKDNDPRESPNLSPQPENLRRGAEVANQPEGIPGQTANPGLQAPHQQAPNYGDFGKPENVLPQSQASTSGENFQPYYGQETPPEPDTTRHGDTRFRQSGTRNWETNEPENPHQGSES</sequence>
<dbReference type="RefSeq" id="WP_119443250.1">
    <property type="nucleotide sequence ID" value="NZ_CP032317.1"/>
</dbReference>
<dbReference type="EMBL" id="CP032317">
    <property type="protein sequence ID" value="AYA35658.1"/>
    <property type="molecule type" value="Genomic_DNA"/>
</dbReference>
<dbReference type="OrthoDB" id="882474at2"/>
<name>A0A3B7QRR1_9BACT</name>
<dbReference type="Proteomes" id="UP000262802">
    <property type="component" value="Chromosome"/>
</dbReference>
<reference evidence="2 3" key="1">
    <citation type="submission" date="2018-09" db="EMBL/GenBank/DDBJ databases">
        <title>Hymenobacter medium sp. nov., isolated from R2A medium.</title>
        <authorList>
            <person name="Yingchao G."/>
        </authorList>
    </citation>
    <scope>NUCLEOTIDE SEQUENCE [LARGE SCALE GENOMIC DNA]</scope>
    <source>
        <strain evidence="3">sh-6</strain>
    </source>
</reference>
<protein>
    <submittedName>
        <fullName evidence="2">Uncharacterized protein</fullName>
    </submittedName>
</protein>
<evidence type="ECO:0000256" key="1">
    <source>
        <dbReference type="SAM" id="MobiDB-lite"/>
    </source>
</evidence>
<feature type="compositionally biased region" description="Polar residues" evidence="1">
    <location>
        <begin position="110"/>
        <end position="119"/>
    </location>
</feature>
<dbReference type="KEGG" id="hyh:D3Y59_00485"/>
<feature type="compositionally biased region" description="Basic and acidic residues" evidence="1">
    <location>
        <begin position="1"/>
        <end position="22"/>
    </location>
</feature>